<feature type="compositionally biased region" description="Pro residues" evidence="1">
    <location>
        <begin position="43"/>
        <end position="68"/>
    </location>
</feature>
<keyword evidence="3" id="KW-1185">Reference proteome</keyword>
<evidence type="ECO:0000313" key="3">
    <source>
        <dbReference type="Proteomes" id="UP000748756"/>
    </source>
</evidence>
<comment type="caution">
    <text evidence="2">The sequence shown here is derived from an EMBL/GenBank/DDBJ whole genome shotgun (WGS) entry which is preliminary data.</text>
</comment>
<evidence type="ECO:0000313" key="2">
    <source>
        <dbReference type="EMBL" id="KAF9147203.1"/>
    </source>
</evidence>
<name>A0A9P5RT20_9FUNG</name>
<proteinExistence type="predicted"/>
<accession>A0A9P5RT20</accession>
<feature type="region of interest" description="Disordered" evidence="1">
    <location>
        <begin position="40"/>
        <end position="68"/>
    </location>
</feature>
<dbReference type="EMBL" id="JAAAUQ010000850">
    <property type="protein sequence ID" value="KAF9147203.1"/>
    <property type="molecule type" value="Genomic_DNA"/>
</dbReference>
<dbReference type="AlphaFoldDB" id="A0A9P5RT20"/>
<evidence type="ECO:0000256" key="1">
    <source>
        <dbReference type="SAM" id="MobiDB-lite"/>
    </source>
</evidence>
<sequence length="68" mass="7433">HMNKKLLPRKTTATPSHMTAIRISRQFRKAQCGVRTGIRLLTRPPPAHPPPPPAHPTPSPAHPSPPPT</sequence>
<organism evidence="2 3">
    <name type="scientific">Linnemannia schmuckeri</name>
    <dbReference type="NCBI Taxonomy" id="64567"/>
    <lineage>
        <taxon>Eukaryota</taxon>
        <taxon>Fungi</taxon>
        <taxon>Fungi incertae sedis</taxon>
        <taxon>Mucoromycota</taxon>
        <taxon>Mortierellomycotina</taxon>
        <taxon>Mortierellomycetes</taxon>
        <taxon>Mortierellales</taxon>
        <taxon>Mortierellaceae</taxon>
        <taxon>Linnemannia</taxon>
    </lineage>
</organism>
<protein>
    <submittedName>
        <fullName evidence="2">Uncharacterized protein</fullName>
    </submittedName>
</protein>
<dbReference type="Proteomes" id="UP000748756">
    <property type="component" value="Unassembled WGS sequence"/>
</dbReference>
<feature type="non-terminal residue" evidence="2">
    <location>
        <position position="68"/>
    </location>
</feature>
<gene>
    <name evidence="2" type="ORF">BG015_011206</name>
</gene>
<feature type="non-terminal residue" evidence="2">
    <location>
        <position position="1"/>
    </location>
</feature>
<reference evidence="2" key="1">
    <citation type="journal article" date="2020" name="Fungal Divers.">
        <title>Resolving the Mortierellaceae phylogeny through synthesis of multi-gene phylogenetics and phylogenomics.</title>
        <authorList>
            <person name="Vandepol N."/>
            <person name="Liber J."/>
            <person name="Desiro A."/>
            <person name="Na H."/>
            <person name="Kennedy M."/>
            <person name="Barry K."/>
            <person name="Grigoriev I.V."/>
            <person name="Miller A.N."/>
            <person name="O'Donnell K."/>
            <person name="Stajich J.E."/>
            <person name="Bonito G."/>
        </authorList>
    </citation>
    <scope>NUCLEOTIDE SEQUENCE</scope>
    <source>
        <strain evidence="2">NRRL 6426</strain>
    </source>
</reference>